<keyword evidence="5 6" id="KW-0539">Nucleus</keyword>
<dbReference type="FunCoup" id="B3RSV2">
    <property type="interactions" value="1140"/>
</dbReference>
<evidence type="ECO:0000256" key="2">
    <source>
        <dbReference type="ARBA" id="ARBA00008187"/>
    </source>
</evidence>
<dbReference type="eggNOG" id="KOG3176">
    <property type="taxonomic scope" value="Eukaryota"/>
</dbReference>
<dbReference type="CDD" id="cd11711">
    <property type="entry name" value="GINS_A_Sld5"/>
    <property type="match status" value="1"/>
</dbReference>
<dbReference type="RefSeq" id="XP_002110584.1">
    <property type="nucleotide sequence ID" value="XM_002110548.1"/>
</dbReference>
<evidence type="ECO:0000256" key="3">
    <source>
        <dbReference type="ARBA" id="ARBA00014804"/>
    </source>
</evidence>
<dbReference type="GO" id="GO:0006261">
    <property type="term" value="P:DNA-templated DNA replication"/>
    <property type="evidence" value="ECO:0007669"/>
    <property type="project" value="InterPro"/>
</dbReference>
<evidence type="ECO:0000259" key="9">
    <source>
        <dbReference type="Pfam" id="PF16922"/>
    </source>
</evidence>
<keyword evidence="4 6" id="KW-0235">DNA replication</keyword>
<evidence type="ECO:0000259" key="8">
    <source>
        <dbReference type="Pfam" id="PF05916"/>
    </source>
</evidence>
<evidence type="ECO:0000256" key="1">
    <source>
        <dbReference type="ARBA" id="ARBA00004123"/>
    </source>
</evidence>
<keyword evidence="11" id="KW-1185">Reference proteome</keyword>
<gene>
    <name evidence="10" type="ORF">TRIADDRAFT_23024</name>
</gene>
<dbReference type="GO" id="GO:0000811">
    <property type="term" value="C:GINS complex"/>
    <property type="evidence" value="ECO:0000318"/>
    <property type="project" value="GO_Central"/>
</dbReference>
<protein>
    <recommendedName>
        <fullName evidence="3 6">DNA replication complex GINS protein SLD5</fullName>
    </recommendedName>
</protein>
<feature type="coiled-coil region" evidence="7">
    <location>
        <begin position="42"/>
        <end position="69"/>
    </location>
</feature>
<dbReference type="Gene3D" id="3.40.5.60">
    <property type="match status" value="1"/>
</dbReference>
<organism evidence="10 11">
    <name type="scientific">Trichoplax adhaerens</name>
    <name type="common">Trichoplax reptans</name>
    <dbReference type="NCBI Taxonomy" id="10228"/>
    <lineage>
        <taxon>Eukaryota</taxon>
        <taxon>Metazoa</taxon>
        <taxon>Placozoa</taxon>
        <taxon>Uniplacotomia</taxon>
        <taxon>Trichoplacea</taxon>
        <taxon>Trichoplacidae</taxon>
        <taxon>Trichoplax</taxon>
    </lineage>
</organism>
<dbReference type="InParanoid" id="B3RSV2"/>
<dbReference type="KEGG" id="tad:TRIADDRAFT_23024"/>
<proteinExistence type="inferred from homology"/>
<dbReference type="SUPFAM" id="SSF158573">
    <property type="entry name" value="GINS helical bundle-like"/>
    <property type="match status" value="1"/>
</dbReference>
<dbReference type="EMBL" id="DS985243">
    <property type="protein sequence ID" value="EDV26588.1"/>
    <property type="molecule type" value="Genomic_DNA"/>
</dbReference>
<dbReference type="Pfam" id="PF05916">
    <property type="entry name" value="Sld5"/>
    <property type="match status" value="1"/>
</dbReference>
<dbReference type="PANTHER" id="PTHR21206">
    <property type="entry name" value="SLD5 PROTEIN"/>
    <property type="match status" value="1"/>
</dbReference>
<dbReference type="PIRSF" id="PIRSF007764">
    <property type="entry name" value="Sld5"/>
    <property type="match status" value="1"/>
</dbReference>
<dbReference type="PANTHER" id="PTHR21206:SF0">
    <property type="entry name" value="DNA REPLICATION COMPLEX GINS PROTEIN SLD5"/>
    <property type="match status" value="1"/>
</dbReference>
<dbReference type="AlphaFoldDB" id="B3RSV2"/>
<evidence type="ECO:0000313" key="11">
    <source>
        <dbReference type="Proteomes" id="UP000009022"/>
    </source>
</evidence>
<dbReference type="SUPFAM" id="SSF160059">
    <property type="entry name" value="PriA/YqbF domain"/>
    <property type="match status" value="1"/>
</dbReference>
<dbReference type="STRING" id="10228.B3RSV2"/>
<dbReference type="InterPro" id="IPR008591">
    <property type="entry name" value="GINS_Sld5"/>
</dbReference>
<comment type="similarity">
    <text evidence="2 6">Belongs to the GINS4/SLD5 family.</text>
</comment>
<name>B3RSV2_TRIAD</name>
<evidence type="ECO:0000313" key="10">
    <source>
        <dbReference type="EMBL" id="EDV26588.1"/>
    </source>
</evidence>
<dbReference type="Proteomes" id="UP000009022">
    <property type="component" value="Unassembled WGS sequence"/>
</dbReference>
<dbReference type="HOGENOM" id="CLU_071893_3_0_1"/>
<evidence type="ECO:0000256" key="4">
    <source>
        <dbReference type="ARBA" id="ARBA00022705"/>
    </source>
</evidence>
<dbReference type="InterPro" id="IPR021151">
    <property type="entry name" value="GINS_A"/>
</dbReference>
<dbReference type="CDD" id="cd21692">
    <property type="entry name" value="GINS_B_Sld5"/>
    <property type="match status" value="1"/>
</dbReference>
<comment type="function">
    <text evidence="6">The GINS complex plays an essential role in the initiation of DNA replication.</text>
</comment>
<dbReference type="InterPro" id="IPR031633">
    <property type="entry name" value="SLD5_C"/>
</dbReference>
<dbReference type="InterPro" id="IPR036224">
    <property type="entry name" value="GINS_bundle-like_dom_sf"/>
</dbReference>
<dbReference type="OMA" id="ILETAWI"/>
<dbReference type="InterPro" id="IPR038749">
    <property type="entry name" value="Sld5_GINS_A"/>
</dbReference>
<accession>B3RSV2</accession>
<dbReference type="CTD" id="6751797"/>
<dbReference type="Pfam" id="PF16922">
    <property type="entry name" value="SLD5_C"/>
    <property type="match status" value="1"/>
</dbReference>
<dbReference type="GO" id="GO:0000727">
    <property type="term" value="P:double-strand break repair via break-induced replication"/>
    <property type="evidence" value="ECO:0000318"/>
    <property type="project" value="GO_Central"/>
</dbReference>
<dbReference type="PhylomeDB" id="B3RSV2"/>
<dbReference type="OrthoDB" id="338231at2759"/>
<evidence type="ECO:0000256" key="6">
    <source>
        <dbReference type="PIRNR" id="PIRNR007764"/>
    </source>
</evidence>
<dbReference type="GeneID" id="6751797"/>
<dbReference type="FunFam" id="3.40.5.60:FF:000001">
    <property type="entry name" value="DNA replication complex GINS protein SLD5"/>
    <property type="match status" value="1"/>
</dbReference>
<dbReference type="Gene3D" id="1.20.58.1030">
    <property type="match status" value="1"/>
</dbReference>
<evidence type="ECO:0000256" key="5">
    <source>
        <dbReference type="ARBA" id="ARBA00023242"/>
    </source>
</evidence>
<comment type="subcellular location">
    <subcellularLocation>
        <location evidence="1 6">Nucleus</location>
    </subcellularLocation>
</comment>
<reference evidence="10 11" key="1">
    <citation type="journal article" date="2008" name="Nature">
        <title>The Trichoplax genome and the nature of placozoans.</title>
        <authorList>
            <person name="Srivastava M."/>
            <person name="Begovic E."/>
            <person name="Chapman J."/>
            <person name="Putnam N.H."/>
            <person name="Hellsten U."/>
            <person name="Kawashima T."/>
            <person name="Kuo A."/>
            <person name="Mitros T."/>
            <person name="Salamov A."/>
            <person name="Carpenter M.L."/>
            <person name="Signorovitch A.Y."/>
            <person name="Moreno M.A."/>
            <person name="Kamm K."/>
            <person name="Grimwood J."/>
            <person name="Schmutz J."/>
            <person name="Shapiro H."/>
            <person name="Grigoriev I.V."/>
            <person name="Buss L.W."/>
            <person name="Schierwater B."/>
            <person name="Dellaporta S.L."/>
            <person name="Rokhsar D.S."/>
        </authorList>
    </citation>
    <scope>NUCLEOTIDE SEQUENCE [LARGE SCALE GENOMIC DNA]</scope>
    <source>
        <strain evidence="10 11">Grell-BS-1999</strain>
    </source>
</reference>
<keyword evidence="7" id="KW-0175">Coiled coil</keyword>
<sequence length="215" mass="25001">MDEEQELEGYEESDEYVAMTSAELLDKLKEAWINERMAPELLNSQDELVECMIEQLDAMERNLKTGKRNPLVNSMHGLEMERVRFLINSYIRCRLGKIEKYVIDVLQQHKARGQEDLPLLSRAELEYAREYADGMENHLKSTILKFLPTNLQNFDEAKELPKPNKDKYVFIRVNDQQDQVLIDDDETTDLNKGARHIVRYSFIASLLSEGSVSLT</sequence>
<feature type="domain" description="GINS subunit" evidence="8">
    <location>
        <begin position="68"/>
        <end position="141"/>
    </location>
</feature>
<feature type="domain" description="DNA replication complex GINS protein SLD5 C-terminal" evidence="9">
    <location>
        <begin position="163"/>
        <end position="214"/>
    </location>
</feature>
<evidence type="ECO:0000256" key="7">
    <source>
        <dbReference type="SAM" id="Coils"/>
    </source>
</evidence>